<dbReference type="GO" id="GO:0005886">
    <property type="term" value="C:plasma membrane"/>
    <property type="evidence" value="ECO:0007669"/>
    <property type="project" value="UniProtKB-SubCell"/>
</dbReference>
<keyword evidence="11 16" id="KW-0401">Integrin</keyword>
<keyword evidence="7" id="KW-0677">Repeat</keyword>
<dbReference type="SUPFAM" id="SSF103575">
    <property type="entry name" value="Plexin repeat"/>
    <property type="match status" value="1"/>
</dbReference>
<proteinExistence type="inferred from homology"/>
<feature type="disulfide bond" evidence="15">
    <location>
        <begin position="33"/>
        <end position="42"/>
    </location>
</feature>
<gene>
    <name evidence="21" type="ORF">UPYG_G00169850</name>
</gene>
<comment type="caution">
    <text evidence="21">The sequence shown here is derived from an EMBL/GenBank/DDBJ whole genome shotgun (WGS) entry which is preliminary data.</text>
</comment>
<evidence type="ECO:0000256" key="2">
    <source>
        <dbReference type="ARBA" id="ARBA00007449"/>
    </source>
</evidence>
<feature type="disulfide bond" evidence="15">
    <location>
        <begin position="195"/>
        <end position="202"/>
    </location>
</feature>
<feature type="domain" description="Integrin beta subunit cytoplasmic" evidence="20">
    <location>
        <begin position="705"/>
        <end position="751"/>
    </location>
</feature>
<keyword evidence="9 16" id="KW-0130">Cell adhesion</keyword>
<keyword evidence="22" id="KW-1185">Reference proteome</keyword>
<dbReference type="InterPro" id="IPR015812">
    <property type="entry name" value="Integrin_bsu"/>
</dbReference>
<dbReference type="Gene3D" id="2.10.25.10">
    <property type="entry name" value="Laminin"/>
    <property type="match status" value="3"/>
</dbReference>
<dbReference type="FunFam" id="2.10.25.10:FF:000304">
    <property type="entry name" value="Integrin beta"/>
    <property type="match status" value="1"/>
</dbReference>
<keyword evidence="10 17" id="KW-1133">Transmembrane helix</keyword>
<dbReference type="SMART" id="SM00187">
    <property type="entry name" value="INB"/>
    <property type="match status" value="1"/>
</dbReference>
<keyword evidence="14" id="KW-0325">Glycoprotein</keyword>
<evidence type="ECO:0000256" key="18">
    <source>
        <dbReference type="SAM" id="SignalP"/>
    </source>
</evidence>
<dbReference type="Pfam" id="PF08725">
    <property type="entry name" value="Integrin_b_cyt"/>
    <property type="match status" value="1"/>
</dbReference>
<keyword evidence="12 17" id="KW-0472">Membrane</keyword>
<dbReference type="PRINTS" id="PR01186">
    <property type="entry name" value="INTEGRINB"/>
</dbReference>
<feature type="disulfide bond" evidence="15">
    <location>
        <begin position="472"/>
        <end position="505"/>
    </location>
</feature>
<feature type="disulfide bond" evidence="15">
    <location>
        <begin position="518"/>
        <end position="527"/>
    </location>
</feature>
<feature type="chain" id="PRO_5044803023" description="Integrin beta" evidence="18">
    <location>
        <begin position="18"/>
        <end position="752"/>
    </location>
</feature>
<feature type="disulfide bond" evidence="15">
    <location>
        <begin position="566"/>
        <end position="573"/>
    </location>
</feature>
<keyword evidence="4" id="KW-0245">EGF-like domain</keyword>
<dbReference type="AlphaFoldDB" id="A0ABD0XB95"/>
<comment type="subcellular location">
    <subcellularLocation>
        <location evidence="1 16">Cell membrane</location>
        <topology evidence="1 16">Single-pass type I membrane protein</topology>
    </subcellularLocation>
</comment>
<dbReference type="GO" id="GO:0007229">
    <property type="term" value="P:integrin-mediated signaling pathway"/>
    <property type="evidence" value="ECO:0007669"/>
    <property type="project" value="UniProtKB-KW"/>
</dbReference>
<dbReference type="PANTHER" id="PTHR10082:SF36">
    <property type="entry name" value="INTEGRIN BETA-7"/>
    <property type="match status" value="1"/>
</dbReference>
<dbReference type="InterPro" id="IPR036465">
    <property type="entry name" value="vWFA_dom_sf"/>
</dbReference>
<dbReference type="SMART" id="SM01241">
    <property type="entry name" value="Integrin_b_cyt"/>
    <property type="match status" value="1"/>
</dbReference>
<dbReference type="FunFam" id="3.40.50.410:FF:000002">
    <property type="entry name" value="Integrin beta"/>
    <property type="match status" value="1"/>
</dbReference>
<evidence type="ECO:0000256" key="7">
    <source>
        <dbReference type="ARBA" id="ARBA00022737"/>
    </source>
</evidence>
<evidence type="ECO:0000256" key="6">
    <source>
        <dbReference type="ARBA" id="ARBA00022729"/>
    </source>
</evidence>
<dbReference type="Gene3D" id="3.40.50.410">
    <property type="entry name" value="von Willebrand factor, type A domain"/>
    <property type="match status" value="1"/>
</dbReference>
<evidence type="ECO:0000256" key="11">
    <source>
        <dbReference type="ARBA" id="ARBA00023037"/>
    </source>
</evidence>
<feature type="disulfide bond" evidence="15">
    <location>
        <begin position="593"/>
        <end position="602"/>
    </location>
</feature>
<evidence type="ECO:0000256" key="1">
    <source>
        <dbReference type="ARBA" id="ARBA00004251"/>
    </source>
</evidence>
<evidence type="ECO:0000256" key="3">
    <source>
        <dbReference type="ARBA" id="ARBA00022475"/>
    </source>
</evidence>
<dbReference type="PROSITE" id="PS00243">
    <property type="entry name" value="I_EGF_1"/>
    <property type="match status" value="2"/>
</dbReference>
<dbReference type="SUPFAM" id="SSF53300">
    <property type="entry name" value="vWA-like"/>
    <property type="match status" value="1"/>
</dbReference>
<feature type="transmembrane region" description="Helical" evidence="17">
    <location>
        <begin position="684"/>
        <end position="704"/>
    </location>
</feature>
<keyword evidence="8" id="KW-0460">Magnesium</keyword>
<feature type="disulfide bond" evidence="15">
    <location>
        <begin position="588"/>
        <end position="630"/>
    </location>
</feature>
<dbReference type="PROSITE" id="PS52047">
    <property type="entry name" value="I_EGF_2"/>
    <property type="match status" value="1"/>
</dbReference>
<dbReference type="EMBL" id="JAGEUA010000005">
    <property type="protein sequence ID" value="KAL0978387.1"/>
    <property type="molecule type" value="Genomic_DNA"/>
</dbReference>
<feature type="disulfide bond" evidence="15">
    <location>
        <begin position="36"/>
        <end position="72"/>
    </location>
</feature>
<feature type="disulfide bond" evidence="15">
    <location>
        <begin position="511"/>
        <end position="516"/>
    </location>
</feature>
<feature type="signal peptide" evidence="18">
    <location>
        <begin position="1"/>
        <end position="17"/>
    </location>
</feature>
<evidence type="ECO:0000259" key="20">
    <source>
        <dbReference type="SMART" id="SM01241"/>
    </source>
</evidence>
<dbReference type="FunFam" id="2.10.25.10:FF:000036">
    <property type="entry name" value="Integrin beta"/>
    <property type="match status" value="1"/>
</dbReference>
<evidence type="ECO:0000256" key="17">
    <source>
        <dbReference type="SAM" id="Phobius"/>
    </source>
</evidence>
<dbReference type="Gene3D" id="3.30.1680.10">
    <property type="entry name" value="ligand-binding face of the semaphorins, domain 2"/>
    <property type="match status" value="1"/>
</dbReference>
<evidence type="ECO:0000256" key="16">
    <source>
        <dbReference type="RuleBase" id="RU000633"/>
    </source>
</evidence>
<feature type="disulfide bond" evidence="15">
    <location>
        <begin position="45"/>
        <end position="61"/>
    </location>
</feature>
<dbReference type="InterPro" id="IPR014836">
    <property type="entry name" value="Integrin_bsu_cyt_dom"/>
</dbReference>
<evidence type="ECO:0000313" key="21">
    <source>
        <dbReference type="EMBL" id="KAL0978387.1"/>
    </source>
</evidence>
<organism evidence="21 22">
    <name type="scientific">Umbra pygmaea</name>
    <name type="common">Eastern mudminnow</name>
    <dbReference type="NCBI Taxonomy" id="75934"/>
    <lineage>
        <taxon>Eukaryota</taxon>
        <taxon>Metazoa</taxon>
        <taxon>Chordata</taxon>
        <taxon>Craniata</taxon>
        <taxon>Vertebrata</taxon>
        <taxon>Euteleostomi</taxon>
        <taxon>Actinopterygii</taxon>
        <taxon>Neopterygii</taxon>
        <taxon>Teleostei</taxon>
        <taxon>Protacanthopterygii</taxon>
        <taxon>Esociformes</taxon>
        <taxon>Umbridae</taxon>
        <taxon>Umbra</taxon>
    </lineage>
</organism>
<feature type="disulfide bond" evidence="15">
    <location>
        <begin position="586"/>
        <end position="591"/>
    </location>
</feature>
<evidence type="ECO:0000259" key="19">
    <source>
        <dbReference type="SMART" id="SM00187"/>
    </source>
</evidence>
<protein>
    <recommendedName>
        <fullName evidence="16">Integrin beta</fullName>
    </recommendedName>
</protein>
<name>A0ABD0XB95_UMBPY</name>
<feature type="disulfide bond" evidence="15">
    <location>
        <begin position="450"/>
        <end position="454"/>
    </location>
</feature>
<evidence type="ECO:0000256" key="14">
    <source>
        <dbReference type="ARBA" id="ARBA00023180"/>
    </source>
</evidence>
<feature type="disulfide bond" evidence="15">
    <location>
        <begin position="609"/>
        <end position="618"/>
    </location>
</feature>
<evidence type="ECO:0000256" key="9">
    <source>
        <dbReference type="ARBA" id="ARBA00022889"/>
    </source>
</evidence>
<reference evidence="21 22" key="1">
    <citation type="submission" date="2024-06" db="EMBL/GenBank/DDBJ databases">
        <authorList>
            <person name="Pan Q."/>
            <person name="Wen M."/>
            <person name="Jouanno E."/>
            <person name="Zahm M."/>
            <person name="Klopp C."/>
            <person name="Cabau C."/>
            <person name="Louis A."/>
            <person name="Berthelot C."/>
            <person name="Parey E."/>
            <person name="Roest Crollius H."/>
            <person name="Montfort J."/>
            <person name="Robinson-Rechavi M."/>
            <person name="Bouchez O."/>
            <person name="Lampietro C."/>
            <person name="Lopez Roques C."/>
            <person name="Donnadieu C."/>
            <person name="Postlethwait J."/>
            <person name="Bobe J."/>
            <person name="Verreycken H."/>
            <person name="Guiguen Y."/>
        </authorList>
    </citation>
    <scope>NUCLEOTIDE SEQUENCE [LARGE SCALE GENOMIC DNA]</scope>
    <source>
        <strain evidence="21">Up_M1</strain>
        <tissue evidence="21">Testis</tissue>
    </source>
</reference>
<dbReference type="InterPro" id="IPR002369">
    <property type="entry name" value="Integrin_bsu_VWA"/>
</dbReference>
<dbReference type="SUPFAM" id="SSF57196">
    <property type="entry name" value="EGF/Laminin"/>
    <property type="match status" value="1"/>
</dbReference>
<dbReference type="Proteomes" id="UP001557470">
    <property type="component" value="Unassembled WGS sequence"/>
</dbReference>
<evidence type="ECO:0000256" key="13">
    <source>
        <dbReference type="ARBA" id="ARBA00023157"/>
    </source>
</evidence>
<sequence length="752" mass="83574">MVGSFLLGTCLLYYVGQNQIQGSLQRCVPQPSCSECLRSPGCAWCRNKDFLKTGESSERRCDTAESLITRNCMETYIINPTPKMYPRKNSDLSNVAYNVVQLTPQNIEVKLRVGVPQEFKVSFKRAEGYPIDLYYLMDLSFSMKDDLDTIKNLGQDILTTLKKFTENVRIGFGSFVDKDALPYVSQVKAKKKNPCPSRSNTCQPAFSFQNILGLTDNVNEFKTKVSKQIISGNLDSPESGLDAIMQAAVCQKEIGWNNVTRILVYTSDDTFHIAGDGRLAGIFEPYDGFCHLNENAYDGTEYDYPSIGHLKHVLETNNFQLIFAVTEDSVAAYKALSNLIPQSVVGVLKTDSSNVVELIKEAYSNLSSTIFLETNLAPSGLDVTYRSHCTPGAGDDAPWQSRGECMNVKLNQQVDFTVSLNTSECLEKTEFLLKLQGISETLKISVETLCDCECDDTEEQSQHCSNNGTYICGICRCNKGFQGQRCECVNSIEAPCRQNNSSLLCSGHGSCECDTCVCQGMHSGNFCECDGSSCPRYNNILCGGKGKCKCGTCQCDANYAGSACECSTLTDQCKTAGTLCYGQGKCKCNECQCKKDFFGKNCSNIADACSKFKDCVRCMVAGRDRLQSNCSRLPCDSFKSEKMDGTHVFSCKEEDFSYELKPETDGKIRILYADLPRSIDRTSVIIGSSVFSIIFIGLLIIIICRMMLELHYRREYASFVKAKESEVWRDTNNPLFQDATTVIMNPMHIQED</sequence>
<dbReference type="Pfam" id="PF00362">
    <property type="entry name" value="Integrin_beta"/>
    <property type="match status" value="1"/>
</dbReference>
<keyword evidence="6 18" id="KW-0732">Signal</keyword>
<dbReference type="GO" id="GO:0007155">
    <property type="term" value="P:cell adhesion"/>
    <property type="evidence" value="ECO:0007669"/>
    <property type="project" value="UniProtKB-KW"/>
</dbReference>
<feature type="disulfide bond" evidence="15">
    <location>
        <begin position="389"/>
        <end position="405"/>
    </location>
</feature>
<evidence type="ECO:0000256" key="12">
    <source>
        <dbReference type="ARBA" id="ARBA00023136"/>
    </source>
</evidence>
<keyword evidence="13 15" id="KW-1015">Disulfide bond</keyword>
<dbReference type="Gene3D" id="2.60.40.1510">
    <property type="entry name" value="ntegrin, alpha v. Chain A, domain 3"/>
    <property type="match status" value="1"/>
</dbReference>
<feature type="disulfide bond" evidence="15">
    <location>
        <begin position="555"/>
        <end position="564"/>
    </location>
</feature>
<evidence type="ECO:0000256" key="4">
    <source>
        <dbReference type="ARBA" id="ARBA00022536"/>
    </source>
</evidence>
<evidence type="ECO:0000256" key="10">
    <source>
        <dbReference type="ARBA" id="ARBA00022989"/>
    </source>
</evidence>
<feature type="disulfide bond" evidence="15">
    <location>
        <begin position="529"/>
        <end position="534"/>
    </location>
</feature>
<feature type="disulfide bond" evidence="15">
    <location>
        <begin position="550"/>
        <end position="580"/>
    </location>
</feature>
<feature type="disulfide bond" evidence="15">
    <location>
        <begin position="548"/>
        <end position="553"/>
    </location>
</feature>
<dbReference type="Gene3D" id="1.20.5.100">
    <property type="entry name" value="Cytochrome c1, transmembrane anchor, C-terminal"/>
    <property type="match status" value="1"/>
</dbReference>
<dbReference type="SUPFAM" id="SSF69179">
    <property type="entry name" value="Integrin domains"/>
    <property type="match status" value="1"/>
</dbReference>
<keyword evidence="5 16" id="KW-0812">Transmembrane</keyword>
<dbReference type="PANTHER" id="PTHR10082">
    <property type="entry name" value="INTEGRIN BETA SUBUNIT"/>
    <property type="match status" value="1"/>
</dbReference>
<feature type="domain" description="Integrin beta subunit VWA" evidence="19">
    <location>
        <begin position="32"/>
        <end position="452"/>
    </location>
</feature>
<dbReference type="InterPro" id="IPR040622">
    <property type="entry name" value="EGF_integrin_1"/>
</dbReference>
<feature type="disulfide bond" evidence="15">
    <location>
        <begin position="513"/>
        <end position="542"/>
    </location>
</feature>
<evidence type="ECO:0000256" key="15">
    <source>
        <dbReference type="PIRSR" id="PIRSR002512-1"/>
    </source>
</evidence>
<comment type="similarity">
    <text evidence="2 16">Belongs to the integrin beta chain family.</text>
</comment>
<evidence type="ECO:0000313" key="22">
    <source>
        <dbReference type="Proteomes" id="UP001557470"/>
    </source>
</evidence>
<dbReference type="PIRSF" id="PIRSF002512">
    <property type="entry name" value="Integrin_B"/>
    <property type="match status" value="1"/>
</dbReference>
<evidence type="ECO:0000256" key="8">
    <source>
        <dbReference type="ARBA" id="ARBA00022842"/>
    </source>
</evidence>
<feature type="disulfide bond" evidence="15">
    <location>
        <begin position="477"/>
        <end position="486"/>
    </location>
</feature>
<dbReference type="InterPro" id="IPR057243">
    <property type="entry name" value="Integrin_I-EGF_CS"/>
</dbReference>
<dbReference type="Pfam" id="PF18372">
    <property type="entry name" value="I-EGF_1"/>
    <property type="match status" value="1"/>
</dbReference>
<accession>A0ABD0XB95</accession>
<evidence type="ECO:0000256" key="5">
    <source>
        <dbReference type="ARBA" id="ARBA00022692"/>
    </source>
</evidence>
<dbReference type="InterPro" id="IPR032695">
    <property type="entry name" value="Integrin_dom_sf"/>
</dbReference>
<feature type="disulfide bond" evidence="15">
    <location>
        <begin position="250"/>
        <end position="290"/>
    </location>
</feature>
<keyword evidence="3" id="KW-1003">Cell membrane</keyword>
<feature type="disulfide bond" evidence="15">
    <location>
        <begin position="488"/>
        <end position="496"/>
    </location>
</feature>